<gene>
    <name evidence="2" type="ORF">FXF69_22825</name>
</gene>
<protein>
    <recommendedName>
        <fullName evidence="1">Class II aldolase/adducin N-terminal domain-containing protein</fullName>
    </recommendedName>
</protein>
<dbReference type="Proteomes" id="UP000323380">
    <property type="component" value="Unassembled WGS sequence"/>
</dbReference>
<dbReference type="EMBL" id="VSFG01000004">
    <property type="protein sequence ID" value="TYB44962.1"/>
    <property type="molecule type" value="Genomic_DNA"/>
</dbReference>
<keyword evidence="3" id="KW-1185">Reference proteome</keyword>
<evidence type="ECO:0000259" key="1">
    <source>
        <dbReference type="Pfam" id="PF00596"/>
    </source>
</evidence>
<dbReference type="STRING" id="1220554.GCA_001552135_07221"/>
<name>A0A5D0NKJ9_9ACTN</name>
<proteinExistence type="predicted"/>
<dbReference type="Gene3D" id="3.40.225.10">
    <property type="entry name" value="Class II aldolase/adducin N-terminal domain"/>
    <property type="match status" value="1"/>
</dbReference>
<sequence length="65" mass="6976">MGEMAEAEEAVAAVGDAQLALLANHGVLVLADNIRQAHLRAVTLEWEAMVRKELRLDPALRASIG</sequence>
<dbReference type="InterPro" id="IPR001303">
    <property type="entry name" value="Aldolase_II/adducin_N"/>
</dbReference>
<organism evidence="2 3">
    <name type="scientific">Actinomadura chibensis</name>
    <dbReference type="NCBI Taxonomy" id="392828"/>
    <lineage>
        <taxon>Bacteria</taxon>
        <taxon>Bacillati</taxon>
        <taxon>Actinomycetota</taxon>
        <taxon>Actinomycetes</taxon>
        <taxon>Streptosporangiales</taxon>
        <taxon>Thermomonosporaceae</taxon>
        <taxon>Actinomadura</taxon>
    </lineage>
</organism>
<dbReference type="Pfam" id="PF00596">
    <property type="entry name" value="Aldolase_II"/>
    <property type="match status" value="1"/>
</dbReference>
<dbReference type="SUPFAM" id="SSF53639">
    <property type="entry name" value="AraD/HMP-PK domain-like"/>
    <property type="match status" value="1"/>
</dbReference>
<dbReference type="AlphaFoldDB" id="A0A5D0NKJ9"/>
<dbReference type="InterPro" id="IPR036409">
    <property type="entry name" value="Aldolase_II/adducin_N_sf"/>
</dbReference>
<accession>A0A5D0NKJ9</accession>
<reference evidence="2 3" key="1">
    <citation type="submission" date="2019-08" db="EMBL/GenBank/DDBJ databases">
        <title>Actinomadura sp. nov. CYP1-5 isolated from mountain soil.</title>
        <authorList>
            <person name="Songsumanus A."/>
            <person name="Kuncharoen N."/>
            <person name="Kudo T."/>
            <person name="Yuki M."/>
            <person name="Igarashi Y."/>
            <person name="Tanasupawat S."/>
        </authorList>
    </citation>
    <scope>NUCLEOTIDE SEQUENCE [LARGE SCALE GENOMIC DNA]</scope>
    <source>
        <strain evidence="2 3">JCM 14158</strain>
    </source>
</reference>
<comment type="caution">
    <text evidence="2">The sequence shown here is derived from an EMBL/GenBank/DDBJ whole genome shotgun (WGS) entry which is preliminary data.</text>
</comment>
<feature type="domain" description="Class II aldolase/adducin N-terminal" evidence="1">
    <location>
        <begin position="3"/>
        <end position="48"/>
    </location>
</feature>
<evidence type="ECO:0000313" key="2">
    <source>
        <dbReference type="EMBL" id="TYB44962.1"/>
    </source>
</evidence>
<evidence type="ECO:0000313" key="3">
    <source>
        <dbReference type="Proteomes" id="UP000323380"/>
    </source>
</evidence>